<evidence type="ECO:0000313" key="3">
    <source>
        <dbReference type="EMBL" id="TID13125.1"/>
    </source>
</evidence>
<dbReference type="Pfam" id="PF10544">
    <property type="entry name" value="T5orf172"/>
    <property type="match status" value="1"/>
</dbReference>
<dbReference type="AlphaFoldDB" id="A0A4Z1NZL0"/>
<feature type="region of interest" description="Disordered" evidence="1">
    <location>
        <begin position="69"/>
        <end position="109"/>
    </location>
</feature>
<accession>A0A4Z1NZL0</accession>
<dbReference type="EMBL" id="SNSC02000029">
    <property type="protein sequence ID" value="TID13125.1"/>
    <property type="molecule type" value="Genomic_DNA"/>
</dbReference>
<sequence length="280" mass="31368">MLTSQEGIQMGVFDTARERLGCFRGEASSSLPLAGNPGHHHCSFQPSSPEMTQLGSIFPRDILSPSVFRTTSSSRATPRTPVASPLSRPKARGIQSAPNTRIGKIRKQRRSLPGAFPKSILRRSLSPSKFSSDGPKPEPEKGSLIFGQLSLAPSHIDDRIRKRVREPLTPNQVLDGTKGYVYILEAVNQPGIFKIGSTERTITERKEEIERTCGRQLIEHYGSELLPFAQRAEKLCHEMLNFYRRRYPCSRCTNSITGLAVRHEEWFELPLDVARNCVNL</sequence>
<feature type="domain" description="Bacteriophage T5 Orf172 DNA-binding" evidence="2">
    <location>
        <begin position="187"/>
        <end position="280"/>
    </location>
</feature>
<name>A0A4Z1NZL0_9PEZI</name>
<protein>
    <recommendedName>
        <fullName evidence="2">Bacteriophage T5 Orf172 DNA-binding domain-containing protein</fullName>
    </recommendedName>
</protein>
<dbReference type="InterPro" id="IPR018306">
    <property type="entry name" value="Phage_T5_Orf172_DNA-bd"/>
</dbReference>
<comment type="caution">
    <text evidence="3">The sequence shown here is derived from an EMBL/GenBank/DDBJ whole genome shotgun (WGS) entry which is preliminary data.</text>
</comment>
<dbReference type="PANTHER" id="PTHR28094:SF1">
    <property type="entry name" value="MEIOTICALLY UP-REGULATED GENE 113 PROTEIN"/>
    <property type="match status" value="1"/>
</dbReference>
<dbReference type="PANTHER" id="PTHR28094">
    <property type="entry name" value="MEIOTICALLY UP-REGULATED GENE 113 PROTEIN"/>
    <property type="match status" value="1"/>
</dbReference>
<proteinExistence type="predicted"/>
<evidence type="ECO:0000313" key="4">
    <source>
        <dbReference type="Proteomes" id="UP000298493"/>
    </source>
</evidence>
<dbReference type="InterPro" id="IPR053006">
    <property type="entry name" value="Meiosis_regulatory"/>
</dbReference>
<dbReference type="SMART" id="SM00974">
    <property type="entry name" value="T5orf172"/>
    <property type="match status" value="1"/>
</dbReference>
<dbReference type="STRING" id="86259.A0A4Z1NZL0"/>
<reference evidence="3 4" key="1">
    <citation type="submission" date="2019-04" db="EMBL/GenBank/DDBJ databases">
        <title>High contiguity whole genome sequence and gene annotation resource for two Venturia nashicola isolates.</title>
        <authorList>
            <person name="Prokchorchik M."/>
            <person name="Won K."/>
            <person name="Lee Y."/>
            <person name="Choi E.D."/>
            <person name="Segonzac C."/>
            <person name="Sohn K.H."/>
        </authorList>
    </citation>
    <scope>NUCLEOTIDE SEQUENCE [LARGE SCALE GENOMIC DNA]</scope>
    <source>
        <strain evidence="3 4">PRI2</strain>
    </source>
</reference>
<dbReference type="OrthoDB" id="3511049at2759"/>
<feature type="region of interest" description="Disordered" evidence="1">
    <location>
        <begin position="123"/>
        <end position="143"/>
    </location>
</feature>
<evidence type="ECO:0000259" key="2">
    <source>
        <dbReference type="SMART" id="SM00974"/>
    </source>
</evidence>
<gene>
    <name evidence="3" type="ORF">E6O75_ATG10074</name>
</gene>
<organism evidence="3 4">
    <name type="scientific">Venturia nashicola</name>
    <dbReference type="NCBI Taxonomy" id="86259"/>
    <lineage>
        <taxon>Eukaryota</taxon>
        <taxon>Fungi</taxon>
        <taxon>Dikarya</taxon>
        <taxon>Ascomycota</taxon>
        <taxon>Pezizomycotina</taxon>
        <taxon>Dothideomycetes</taxon>
        <taxon>Pleosporomycetidae</taxon>
        <taxon>Venturiales</taxon>
        <taxon>Venturiaceae</taxon>
        <taxon>Venturia</taxon>
    </lineage>
</organism>
<dbReference type="Proteomes" id="UP000298493">
    <property type="component" value="Unassembled WGS sequence"/>
</dbReference>
<evidence type="ECO:0000256" key="1">
    <source>
        <dbReference type="SAM" id="MobiDB-lite"/>
    </source>
</evidence>
<keyword evidence="4" id="KW-1185">Reference proteome</keyword>
<feature type="compositionally biased region" description="Low complexity" evidence="1">
    <location>
        <begin position="69"/>
        <end position="81"/>
    </location>
</feature>